<name>A0A6N2MZM9_SALVM</name>
<evidence type="ECO:0000313" key="1">
    <source>
        <dbReference type="EMBL" id="VFU57914.1"/>
    </source>
</evidence>
<dbReference type="Gene3D" id="3.80.10.10">
    <property type="entry name" value="Ribonuclease Inhibitor"/>
    <property type="match status" value="1"/>
</dbReference>
<dbReference type="PANTHER" id="PTHR48007">
    <property type="entry name" value="LEUCINE-RICH REPEAT RECEPTOR-LIKE PROTEIN KINASE PXC1"/>
    <property type="match status" value="1"/>
</dbReference>
<gene>
    <name evidence="1" type="ORF">SVIM_LOCUS419949</name>
</gene>
<dbReference type="AlphaFoldDB" id="A0A6N2MZM9"/>
<dbReference type="PANTHER" id="PTHR48007:SF38">
    <property type="entry name" value="LEUCINE-RICH REPEAT PROTEIN KINASE FAMILY PROTEIN"/>
    <property type="match status" value="1"/>
</dbReference>
<dbReference type="SUPFAM" id="SSF52058">
    <property type="entry name" value="L domain-like"/>
    <property type="match status" value="1"/>
</dbReference>
<organism evidence="1">
    <name type="scientific">Salix viminalis</name>
    <name type="common">Common osier</name>
    <name type="synonym">Basket willow</name>
    <dbReference type="NCBI Taxonomy" id="40686"/>
    <lineage>
        <taxon>Eukaryota</taxon>
        <taxon>Viridiplantae</taxon>
        <taxon>Streptophyta</taxon>
        <taxon>Embryophyta</taxon>
        <taxon>Tracheophyta</taxon>
        <taxon>Spermatophyta</taxon>
        <taxon>Magnoliopsida</taxon>
        <taxon>eudicotyledons</taxon>
        <taxon>Gunneridae</taxon>
        <taxon>Pentapetalae</taxon>
        <taxon>rosids</taxon>
        <taxon>fabids</taxon>
        <taxon>Malpighiales</taxon>
        <taxon>Salicaceae</taxon>
        <taxon>Saliceae</taxon>
        <taxon>Salix</taxon>
    </lineage>
</organism>
<protein>
    <submittedName>
        <fullName evidence="1">Uncharacterized protein</fullName>
    </submittedName>
</protein>
<dbReference type="InterPro" id="IPR046959">
    <property type="entry name" value="PRK1-6/SRF4-like"/>
</dbReference>
<dbReference type="EMBL" id="CAADRP010001963">
    <property type="protein sequence ID" value="VFU57914.1"/>
    <property type="molecule type" value="Genomic_DNA"/>
</dbReference>
<dbReference type="InterPro" id="IPR032675">
    <property type="entry name" value="LRR_dom_sf"/>
</dbReference>
<sequence>MELLPRLIDAADGRTSRTFEVSKFLKESTSVLKLCRRGICSAGCLKAACLRGSQFSGEIPSDFFSKMKSLKKVWLSDYNEVHLGNNQFRGTIPSTDQPNLMSCNGSNNNFSSFRGNDGLSGSRDLKGSSEPPSDVGVAKLAAIITATASRRRDVDFDGIGNRSNGNIAAELEMARTQKCLEMEDREEVLLQKMANGVVAVVKRIREMNTLSITEFNAEIRKLGRLLSRIVEGIAKGLGYLCTELDSSNLPHGNLKSSTVPTFIANYM</sequence>
<accession>A0A6N2MZM9</accession>
<reference evidence="1" key="1">
    <citation type="submission" date="2019-03" db="EMBL/GenBank/DDBJ databases">
        <authorList>
            <person name="Mank J."/>
            <person name="Almeida P."/>
        </authorList>
    </citation>
    <scope>NUCLEOTIDE SEQUENCE</scope>
    <source>
        <strain evidence="1">78183</strain>
    </source>
</reference>
<proteinExistence type="predicted"/>